<dbReference type="SUPFAM" id="SSF55961">
    <property type="entry name" value="Bet v1-like"/>
    <property type="match status" value="1"/>
</dbReference>
<proteinExistence type="predicted"/>
<dbReference type="Pfam" id="PF10604">
    <property type="entry name" value="Polyketide_cyc2"/>
    <property type="match status" value="1"/>
</dbReference>
<sequence>MTSNNQASPHDAGGVVAVSASTIIDSPRDNVWRVLLDFPSYGEWNPFVRAQAIVNADKTPCQDPTPAEGKHLLIYANIPPTMDKTPSKPSAFEIITLVDNENYRISWRNIDFPSKLLVANRWQTLSEVEGGKTKYETTEVFNGLAAYYIRWFLAKDLQKSFDAFAEGLKMRSEGS</sequence>
<name>A0A067PZX9_9AGAM</name>
<dbReference type="OrthoDB" id="509124at2759"/>
<keyword evidence="2" id="KW-1185">Reference proteome</keyword>
<dbReference type="Gene3D" id="3.30.530.20">
    <property type="match status" value="1"/>
</dbReference>
<dbReference type="InParanoid" id="A0A067PZX9"/>
<dbReference type="CDD" id="cd07822">
    <property type="entry name" value="SRPBCC_4"/>
    <property type="match status" value="1"/>
</dbReference>
<evidence type="ECO:0008006" key="3">
    <source>
        <dbReference type="Google" id="ProtNLM"/>
    </source>
</evidence>
<dbReference type="InterPro" id="IPR023393">
    <property type="entry name" value="START-like_dom_sf"/>
</dbReference>
<gene>
    <name evidence="1" type="ORF">JAAARDRAFT_313538</name>
</gene>
<reference evidence="2" key="1">
    <citation type="journal article" date="2014" name="Proc. Natl. Acad. Sci. U.S.A.">
        <title>Extensive sampling of basidiomycete genomes demonstrates inadequacy of the white-rot/brown-rot paradigm for wood decay fungi.</title>
        <authorList>
            <person name="Riley R."/>
            <person name="Salamov A.A."/>
            <person name="Brown D.W."/>
            <person name="Nagy L.G."/>
            <person name="Floudas D."/>
            <person name="Held B.W."/>
            <person name="Levasseur A."/>
            <person name="Lombard V."/>
            <person name="Morin E."/>
            <person name="Otillar R."/>
            <person name="Lindquist E.A."/>
            <person name="Sun H."/>
            <person name="LaButti K.M."/>
            <person name="Schmutz J."/>
            <person name="Jabbour D."/>
            <person name="Luo H."/>
            <person name="Baker S.E."/>
            <person name="Pisabarro A.G."/>
            <person name="Walton J.D."/>
            <person name="Blanchette R.A."/>
            <person name="Henrissat B."/>
            <person name="Martin F."/>
            <person name="Cullen D."/>
            <person name="Hibbett D.S."/>
            <person name="Grigoriev I.V."/>
        </authorList>
    </citation>
    <scope>NUCLEOTIDE SEQUENCE [LARGE SCALE GENOMIC DNA]</scope>
    <source>
        <strain evidence="2">MUCL 33604</strain>
    </source>
</reference>
<dbReference type="AlphaFoldDB" id="A0A067PZX9"/>
<dbReference type="EMBL" id="KL197723">
    <property type="protein sequence ID" value="KDQ55901.1"/>
    <property type="molecule type" value="Genomic_DNA"/>
</dbReference>
<accession>A0A067PZX9</accession>
<organism evidence="1 2">
    <name type="scientific">Jaapia argillacea MUCL 33604</name>
    <dbReference type="NCBI Taxonomy" id="933084"/>
    <lineage>
        <taxon>Eukaryota</taxon>
        <taxon>Fungi</taxon>
        <taxon>Dikarya</taxon>
        <taxon>Basidiomycota</taxon>
        <taxon>Agaricomycotina</taxon>
        <taxon>Agaricomycetes</taxon>
        <taxon>Agaricomycetidae</taxon>
        <taxon>Jaapiales</taxon>
        <taxon>Jaapiaceae</taxon>
        <taxon>Jaapia</taxon>
    </lineage>
</organism>
<evidence type="ECO:0000313" key="2">
    <source>
        <dbReference type="Proteomes" id="UP000027265"/>
    </source>
</evidence>
<dbReference type="InterPro" id="IPR019587">
    <property type="entry name" value="Polyketide_cyclase/dehydratase"/>
</dbReference>
<dbReference type="HOGENOM" id="CLU_069867_6_0_1"/>
<dbReference type="PANTHER" id="PTHR36166:SF1">
    <property type="entry name" value="SRPBCC DOMAIN-CONTAINING PROTEIN"/>
    <property type="match status" value="1"/>
</dbReference>
<dbReference type="PANTHER" id="PTHR36166">
    <property type="entry name" value="CHROMOSOME 9, WHOLE GENOME SHOTGUN SEQUENCE"/>
    <property type="match status" value="1"/>
</dbReference>
<evidence type="ECO:0000313" key="1">
    <source>
        <dbReference type="EMBL" id="KDQ55901.1"/>
    </source>
</evidence>
<dbReference type="Proteomes" id="UP000027265">
    <property type="component" value="Unassembled WGS sequence"/>
</dbReference>
<protein>
    <recommendedName>
        <fullName evidence="3">Coenzyme Q-binding protein COQ10 START domain-containing protein</fullName>
    </recommendedName>
</protein>